<dbReference type="EMBL" id="JABSTV010001252">
    <property type="protein sequence ID" value="KAH7947925.1"/>
    <property type="molecule type" value="Genomic_DNA"/>
</dbReference>
<dbReference type="Pfam" id="PF00060">
    <property type="entry name" value="Lig_chan"/>
    <property type="match status" value="1"/>
</dbReference>
<sequence length="871" mass="96368">MRERAERGMLKGVVYDHAGSSEEEKHLWQMLDRANLNASDDGEPPTAMAGNTGTHEVAAASSRAPHLSLAIERLDPEDTFRSAKKVCRLLEKGVVAVLGPRKQEPASLVSSACIGHRVPHVYLSQEFQPNADVNAASASLSMAPSHFELDNALQDLVKAQRWKSFTIVYENPEALVRLRGLLHLTQPGGLPIPVSLRLLPDKTDPRIVLREIAKNGESNIVLDVATHKLGDLLRHDLHSVDLTDLQNSGTNLTGFMLLKRELWEQDIGATDAALTQDALIILVRAIQGLARARTLEAPPRFSCRTNSAERNRTQSNMLEEAVKKTRFSGLTGPVWLDANGQRRNLSLYVAQLKRAGLTSVGTWSASSGLNLTRAEKMFQDEILNVLKNKTLRITTILNAPYVMLKKSAHKLEGNDRFEGYCVDLLREVSALLGFRYHLKLVRDGAYGSRDSQGRWNGMVRELVDMETDLAIGDLTITSERERAVDFTMPFMTLGVSILYKKADQKRSLLYFLSPLSGDVWLCVAAACVVVSVILCCVARAQSAVQSRNGATSRCYGCYCCGNSLARTGGNWYTGTEGGRAGLDIIKGQEEVDSSELQQEKVYCDARRNTGLRTVKSDFTLPNSFWFTISAIMRQGCDKSPRSASTRIIATTWWIFSFVLVSSYTANLASFLTKERLLSPIDSAEDLAKQSAVRYGCVRSGSTHAFFKESRHETYEMMRHAMKEDLVPSVAEGIGRVERGGYAFIMESTSIEYVVRRRCQLKQIGGLLDSKGYGIATPPGSPYRNILSSTVLRLQERGTLQELKDRWWKVRDPLKRCPTDAGESRTDAASELGLPKVGGVFVVLLAGLGFACLIAFAELFCKTRLARSRRSS</sequence>
<evidence type="ECO:0000256" key="1">
    <source>
        <dbReference type="ARBA" id="ARBA00008685"/>
    </source>
</evidence>
<dbReference type="VEuPathDB" id="VectorBase:RSAN_042104"/>
<keyword evidence="9 16" id="KW-0472">Membrane</keyword>
<dbReference type="GO" id="GO:0022824">
    <property type="term" value="F:transmitter-gated monoatomic ion channel activity"/>
    <property type="evidence" value="ECO:0007669"/>
    <property type="project" value="UniProtKB-ARBA"/>
</dbReference>
<keyword evidence="2" id="KW-0813">Transport</keyword>
<gene>
    <name evidence="19" type="ORF">HPB52_016889</name>
</gene>
<dbReference type="AlphaFoldDB" id="A0A9D4STG5"/>
<feature type="transmembrane region" description="Helical" evidence="16">
    <location>
        <begin position="647"/>
        <end position="671"/>
    </location>
</feature>
<evidence type="ECO:0000256" key="9">
    <source>
        <dbReference type="ARBA" id="ARBA00023136"/>
    </source>
</evidence>
<dbReference type="PANTHER" id="PTHR18966">
    <property type="entry name" value="IONOTROPIC GLUTAMATE RECEPTOR"/>
    <property type="match status" value="1"/>
</dbReference>
<evidence type="ECO:0000259" key="17">
    <source>
        <dbReference type="SMART" id="SM00079"/>
    </source>
</evidence>
<keyword evidence="13" id="KW-1071">Ligand-gated ion channel</keyword>
<dbReference type="InterPro" id="IPR015683">
    <property type="entry name" value="Ionotropic_Glu_rcpt"/>
</dbReference>
<keyword evidence="12" id="KW-0628">Postsynaptic cell membrane</keyword>
<comment type="subcellular location">
    <subcellularLocation>
        <location evidence="15">Postsynaptic cell membrane</location>
        <topology evidence="15">Multi-pass membrane protein</topology>
    </subcellularLocation>
</comment>
<evidence type="ECO:0000256" key="12">
    <source>
        <dbReference type="ARBA" id="ARBA00023257"/>
    </source>
</evidence>
<reference evidence="19" key="2">
    <citation type="submission" date="2021-09" db="EMBL/GenBank/DDBJ databases">
        <authorList>
            <person name="Jia N."/>
            <person name="Wang J."/>
            <person name="Shi W."/>
            <person name="Du L."/>
            <person name="Sun Y."/>
            <person name="Zhan W."/>
            <person name="Jiang J."/>
            <person name="Wang Q."/>
            <person name="Zhang B."/>
            <person name="Ji P."/>
            <person name="Sakyi L.B."/>
            <person name="Cui X."/>
            <person name="Yuan T."/>
            <person name="Jiang B."/>
            <person name="Yang W."/>
            <person name="Lam T.T.-Y."/>
            <person name="Chang Q."/>
            <person name="Ding S."/>
            <person name="Wang X."/>
            <person name="Zhu J."/>
            <person name="Ruan X."/>
            <person name="Zhao L."/>
            <person name="Wei J."/>
            <person name="Que T."/>
            <person name="Du C."/>
            <person name="Cheng J."/>
            <person name="Dai P."/>
            <person name="Han X."/>
            <person name="Huang E."/>
            <person name="Gao Y."/>
            <person name="Liu J."/>
            <person name="Shao H."/>
            <person name="Ye R."/>
            <person name="Li L."/>
            <person name="Wei W."/>
            <person name="Wang X."/>
            <person name="Wang C."/>
            <person name="Huo Q."/>
            <person name="Li W."/>
            <person name="Guo W."/>
            <person name="Chen H."/>
            <person name="Chen S."/>
            <person name="Zhou L."/>
            <person name="Zhou L."/>
            <person name="Ni X."/>
            <person name="Tian J."/>
            <person name="Zhou Y."/>
            <person name="Sheng Y."/>
            <person name="Liu T."/>
            <person name="Pan Y."/>
            <person name="Xia L."/>
            <person name="Li J."/>
            <person name="Zhao F."/>
            <person name="Cao W."/>
        </authorList>
    </citation>
    <scope>NUCLEOTIDE SEQUENCE</scope>
    <source>
        <strain evidence="19">Rsan-2018</strain>
        <tissue evidence="19">Larvae</tissue>
    </source>
</reference>
<evidence type="ECO:0000256" key="3">
    <source>
        <dbReference type="ARBA" id="ARBA00022475"/>
    </source>
</evidence>
<keyword evidence="6 16" id="KW-1133">Transmembrane helix</keyword>
<evidence type="ECO:0000256" key="15">
    <source>
        <dbReference type="ARBA" id="ARBA00034104"/>
    </source>
</evidence>
<evidence type="ECO:0000256" key="4">
    <source>
        <dbReference type="ARBA" id="ARBA00022692"/>
    </source>
</evidence>
<dbReference type="InterPro" id="IPR028082">
    <property type="entry name" value="Peripla_BP_I"/>
</dbReference>
<dbReference type="InterPro" id="IPR019594">
    <property type="entry name" value="Glu/Gly-bd"/>
</dbReference>
<evidence type="ECO:0000256" key="5">
    <source>
        <dbReference type="ARBA" id="ARBA00022729"/>
    </source>
</evidence>
<comment type="caution">
    <text evidence="19">The sequence shown here is derived from an EMBL/GenBank/DDBJ whole genome shotgun (WGS) entry which is preliminary data.</text>
</comment>
<dbReference type="Gene3D" id="3.40.190.10">
    <property type="entry name" value="Periplasmic binding protein-like II"/>
    <property type="match status" value="2"/>
</dbReference>
<dbReference type="SMART" id="SM00918">
    <property type="entry name" value="Lig_chan-Glu_bd"/>
    <property type="match status" value="1"/>
</dbReference>
<keyword evidence="14" id="KW-0407">Ion channel</keyword>
<evidence type="ECO:0000313" key="20">
    <source>
        <dbReference type="Proteomes" id="UP000821837"/>
    </source>
</evidence>
<accession>A0A9D4STG5</accession>
<keyword evidence="8" id="KW-0406">Ion transport</keyword>
<dbReference type="SUPFAM" id="SSF53822">
    <property type="entry name" value="Periplasmic binding protein-like I"/>
    <property type="match status" value="1"/>
</dbReference>
<keyword evidence="11" id="KW-0325">Glycoprotein</keyword>
<name>A0A9D4STG5_RHISA</name>
<evidence type="ECO:0000313" key="19">
    <source>
        <dbReference type="EMBL" id="KAH7947925.1"/>
    </source>
</evidence>
<evidence type="ECO:0000256" key="6">
    <source>
        <dbReference type="ARBA" id="ARBA00022989"/>
    </source>
</evidence>
<keyword evidence="10" id="KW-0675">Receptor</keyword>
<keyword evidence="4 16" id="KW-0812">Transmembrane</keyword>
<dbReference type="Proteomes" id="UP000821837">
    <property type="component" value="Chromosome 6"/>
</dbReference>
<feature type="transmembrane region" description="Helical" evidence="16">
    <location>
        <begin position="839"/>
        <end position="860"/>
    </location>
</feature>
<evidence type="ECO:0000256" key="11">
    <source>
        <dbReference type="ARBA" id="ARBA00023180"/>
    </source>
</evidence>
<evidence type="ECO:0000256" key="8">
    <source>
        <dbReference type="ARBA" id="ARBA00023065"/>
    </source>
</evidence>
<dbReference type="FunFam" id="3.40.190.10:FF:000001">
    <property type="entry name" value="Glutamate receptor ionotropic, kainate 2"/>
    <property type="match status" value="1"/>
</dbReference>
<dbReference type="InterPro" id="IPR001320">
    <property type="entry name" value="Iontro_rcpt_C"/>
</dbReference>
<dbReference type="GO" id="GO:0045211">
    <property type="term" value="C:postsynaptic membrane"/>
    <property type="evidence" value="ECO:0007669"/>
    <property type="project" value="UniProtKB-SubCell"/>
</dbReference>
<dbReference type="FunFam" id="3.40.190.10:FF:000061">
    <property type="entry name" value="Glutamate receptor, ionotropic kainate"/>
    <property type="match status" value="1"/>
</dbReference>
<organism evidence="19 20">
    <name type="scientific">Rhipicephalus sanguineus</name>
    <name type="common">Brown dog tick</name>
    <name type="synonym">Ixodes sanguineus</name>
    <dbReference type="NCBI Taxonomy" id="34632"/>
    <lineage>
        <taxon>Eukaryota</taxon>
        <taxon>Metazoa</taxon>
        <taxon>Ecdysozoa</taxon>
        <taxon>Arthropoda</taxon>
        <taxon>Chelicerata</taxon>
        <taxon>Arachnida</taxon>
        <taxon>Acari</taxon>
        <taxon>Parasitiformes</taxon>
        <taxon>Ixodida</taxon>
        <taxon>Ixodoidea</taxon>
        <taxon>Ixodidae</taxon>
        <taxon>Rhipicephalinae</taxon>
        <taxon>Rhipicephalus</taxon>
        <taxon>Rhipicephalus</taxon>
    </lineage>
</organism>
<dbReference type="Gene3D" id="3.40.50.2300">
    <property type="match status" value="2"/>
</dbReference>
<dbReference type="FunFam" id="1.10.287.70:FF:000143">
    <property type="entry name" value="Probable glutamate receptor"/>
    <property type="match status" value="1"/>
</dbReference>
<dbReference type="Pfam" id="PF01094">
    <property type="entry name" value="ANF_receptor"/>
    <property type="match status" value="2"/>
</dbReference>
<dbReference type="GO" id="GO:0007166">
    <property type="term" value="P:cell surface receptor signaling pathway"/>
    <property type="evidence" value="ECO:0007669"/>
    <property type="project" value="UniProtKB-ARBA"/>
</dbReference>
<feature type="transmembrane region" description="Helical" evidence="16">
    <location>
        <begin position="519"/>
        <end position="538"/>
    </location>
</feature>
<feature type="domain" description="Ionotropic glutamate receptor L-glutamate and glycine-binding" evidence="18">
    <location>
        <begin position="400"/>
        <end position="464"/>
    </location>
</feature>
<evidence type="ECO:0000256" key="14">
    <source>
        <dbReference type="ARBA" id="ARBA00023303"/>
    </source>
</evidence>
<keyword evidence="20" id="KW-1185">Reference proteome</keyword>
<evidence type="ECO:0000256" key="7">
    <source>
        <dbReference type="ARBA" id="ARBA00023018"/>
    </source>
</evidence>
<dbReference type="SUPFAM" id="SSF53850">
    <property type="entry name" value="Periplasmic binding protein-like II"/>
    <property type="match status" value="1"/>
</dbReference>
<dbReference type="Gene3D" id="1.10.287.70">
    <property type="match status" value="1"/>
</dbReference>
<keyword evidence="7" id="KW-0770">Synapse</keyword>
<reference evidence="19" key="1">
    <citation type="journal article" date="2020" name="Cell">
        <title>Large-Scale Comparative Analyses of Tick Genomes Elucidate Their Genetic Diversity and Vector Capacities.</title>
        <authorList>
            <consortium name="Tick Genome and Microbiome Consortium (TIGMIC)"/>
            <person name="Jia N."/>
            <person name="Wang J."/>
            <person name="Shi W."/>
            <person name="Du L."/>
            <person name="Sun Y."/>
            <person name="Zhan W."/>
            <person name="Jiang J.F."/>
            <person name="Wang Q."/>
            <person name="Zhang B."/>
            <person name="Ji P."/>
            <person name="Bell-Sakyi L."/>
            <person name="Cui X.M."/>
            <person name="Yuan T.T."/>
            <person name="Jiang B.G."/>
            <person name="Yang W.F."/>
            <person name="Lam T.T."/>
            <person name="Chang Q.C."/>
            <person name="Ding S.J."/>
            <person name="Wang X.J."/>
            <person name="Zhu J.G."/>
            <person name="Ruan X.D."/>
            <person name="Zhao L."/>
            <person name="Wei J.T."/>
            <person name="Ye R.Z."/>
            <person name="Que T.C."/>
            <person name="Du C.H."/>
            <person name="Zhou Y.H."/>
            <person name="Cheng J.X."/>
            <person name="Dai P.F."/>
            <person name="Guo W.B."/>
            <person name="Han X.H."/>
            <person name="Huang E.J."/>
            <person name="Li L.F."/>
            <person name="Wei W."/>
            <person name="Gao Y.C."/>
            <person name="Liu J.Z."/>
            <person name="Shao H.Z."/>
            <person name="Wang X."/>
            <person name="Wang C.C."/>
            <person name="Yang T.C."/>
            <person name="Huo Q.B."/>
            <person name="Li W."/>
            <person name="Chen H.Y."/>
            <person name="Chen S.E."/>
            <person name="Zhou L.G."/>
            <person name="Ni X.B."/>
            <person name="Tian J.H."/>
            <person name="Sheng Y."/>
            <person name="Liu T."/>
            <person name="Pan Y.S."/>
            <person name="Xia L.Y."/>
            <person name="Li J."/>
            <person name="Zhao F."/>
            <person name="Cao W.C."/>
        </authorList>
    </citation>
    <scope>NUCLEOTIDE SEQUENCE</scope>
    <source>
        <strain evidence="19">Rsan-2018</strain>
    </source>
</reference>
<keyword evidence="5" id="KW-0732">Signal</keyword>
<evidence type="ECO:0000256" key="2">
    <source>
        <dbReference type="ARBA" id="ARBA00022448"/>
    </source>
</evidence>
<evidence type="ECO:0000256" key="10">
    <source>
        <dbReference type="ARBA" id="ARBA00023170"/>
    </source>
</evidence>
<dbReference type="SMART" id="SM00079">
    <property type="entry name" value="PBPe"/>
    <property type="match status" value="1"/>
</dbReference>
<evidence type="ECO:0000256" key="13">
    <source>
        <dbReference type="ARBA" id="ARBA00023286"/>
    </source>
</evidence>
<dbReference type="InterPro" id="IPR001828">
    <property type="entry name" value="ANF_lig-bd_rcpt"/>
</dbReference>
<proteinExistence type="inferred from homology"/>
<feature type="domain" description="Ionotropic glutamate receptor C-terminal" evidence="17">
    <location>
        <begin position="390"/>
        <end position="809"/>
    </location>
</feature>
<evidence type="ECO:0000259" key="18">
    <source>
        <dbReference type="SMART" id="SM00918"/>
    </source>
</evidence>
<keyword evidence="3" id="KW-1003">Cell membrane</keyword>
<dbReference type="Pfam" id="PF10613">
    <property type="entry name" value="Lig_chan-Glu_bd"/>
    <property type="match status" value="1"/>
</dbReference>
<protein>
    <submittedName>
        <fullName evidence="19">Uncharacterized protein</fullName>
    </submittedName>
</protein>
<comment type="similarity">
    <text evidence="1">Belongs to the glutamate-gated ion channel (TC 1.A.10.1) family.</text>
</comment>
<evidence type="ECO:0000256" key="16">
    <source>
        <dbReference type="SAM" id="Phobius"/>
    </source>
</evidence>